<keyword evidence="4 7" id="KW-0378">Hydrolase</keyword>
<dbReference type="InterPro" id="IPR038445">
    <property type="entry name" value="NCDase_C_sf"/>
</dbReference>
<comment type="similarity">
    <text evidence="1 7">Belongs to the neutral ceramidase family.</text>
</comment>
<dbReference type="EMBL" id="AMQM01002480">
    <property type="status" value="NOT_ANNOTATED_CDS"/>
    <property type="molecule type" value="Genomic_DNA"/>
</dbReference>
<feature type="chain" id="PRO_5010979822" description="Neutral ceramidase" evidence="8">
    <location>
        <begin position="21"/>
        <end position="721"/>
    </location>
</feature>
<keyword evidence="8" id="KW-0732">Signal</keyword>
<keyword evidence="7" id="KW-0443">Lipid metabolism</keyword>
<protein>
    <recommendedName>
        <fullName evidence="3 7">Neutral ceramidase</fullName>
        <ecNumber evidence="2 7">3.5.1.23</ecNumber>
    </recommendedName>
</protein>
<dbReference type="OrthoDB" id="191371at2759"/>
<organism evidence="12 13">
    <name type="scientific">Helobdella robusta</name>
    <name type="common">Californian leech</name>
    <dbReference type="NCBI Taxonomy" id="6412"/>
    <lineage>
        <taxon>Eukaryota</taxon>
        <taxon>Metazoa</taxon>
        <taxon>Spiralia</taxon>
        <taxon>Lophotrochozoa</taxon>
        <taxon>Annelida</taxon>
        <taxon>Clitellata</taxon>
        <taxon>Hirudinea</taxon>
        <taxon>Rhynchobdellida</taxon>
        <taxon>Glossiphoniidae</taxon>
        <taxon>Helobdella</taxon>
    </lineage>
</organism>
<dbReference type="GO" id="GO:0046514">
    <property type="term" value="P:ceramide catabolic process"/>
    <property type="evidence" value="ECO:0000318"/>
    <property type="project" value="GO_Central"/>
</dbReference>
<dbReference type="InterPro" id="IPR031331">
    <property type="entry name" value="NEUT/ALK_ceramidase_C"/>
</dbReference>
<keyword evidence="6" id="KW-0862">Zinc</keyword>
<sequence length="721" mass="80429">MIKLILILSIFLCCIHSVVCQSYRVGSSVADITGLVTEGLLYGYANPAQDARGMHTRQFSRAFVVADLSKTLSVVIVDVCMISQAVRLEVLEKLNNQIGPIFSEKNLMLLPTHSHSLPGGYHTYWMYQKASQGFINETYRVLVDGIANSIISAYKKMEPTDIYVNRSKLFGASVNRSPYAYYNNPPEEVKMYGDEETEKTMYLMKFLNKQQKLSGLIGLFGVHPVSLKNYNHLVSTDNLGYAVLKLEQHLNPNSFPGKGPVVTAIGQTVHGDSSPNLNGARCVNTDEFCSYDNSTCPEDENDPRLCTGRGPDGEQFRDSKIVGEKIFMHAKVIISRFLGEKFEKLQGWIDYGHQWVKMSQMEIKIGNKVLQFIRSYLNIIKSVNTCLPAMGYSFGAGATDGPALPPFTQGSLETVDAIEKITDKFFNKSIEEEECHYPKPILLPTGQTSKPYPWQPEILPLQIFKIGSLYLVAVPAEVTTMSGRRFQRAIKKVLIESGQPSSADVVVVSLANSYSSYLTTFEEYQVQRYEGASNIFGPHALSAYIQKFEKIARALVTNQSLPGGPTPPDLRSKQPDALGHLKLDIQPKGMFYGQVLEDVHKNYSQGSTVNVTFLSGNPRNNLMTDMTFLEVQKSENSSWSTKYLDSSWETKMFWKSACHDRLPGLTGNCTLKSQLSNVTISWEIPLDEAEGVYRIVHHGYANTGTLAIKYIGYSSSFNVSL</sequence>
<dbReference type="EC" id="3.5.1.23" evidence="2 7"/>
<feature type="domain" description="Neutral/alkaline non-lysosomal ceramidase N-terminal" evidence="9">
    <location>
        <begin position="23"/>
        <end position="546"/>
    </location>
</feature>
<dbReference type="KEGG" id="hro:HELRODRAFT_108880"/>
<reference evidence="13" key="1">
    <citation type="submission" date="2012-12" db="EMBL/GenBank/DDBJ databases">
        <authorList>
            <person name="Hellsten U."/>
            <person name="Grimwood J."/>
            <person name="Chapman J.A."/>
            <person name="Shapiro H."/>
            <person name="Aerts A."/>
            <person name="Otillar R.P."/>
            <person name="Terry A.Y."/>
            <person name="Boore J.L."/>
            <person name="Simakov O."/>
            <person name="Marletaz F."/>
            <person name="Cho S.-J."/>
            <person name="Edsinger-Gonzales E."/>
            <person name="Havlak P."/>
            <person name="Kuo D.-H."/>
            <person name="Larsson T."/>
            <person name="Lv J."/>
            <person name="Arendt D."/>
            <person name="Savage R."/>
            <person name="Osoegawa K."/>
            <person name="de Jong P."/>
            <person name="Lindberg D.R."/>
            <person name="Seaver E.C."/>
            <person name="Weisblat D.A."/>
            <person name="Putnam N.H."/>
            <person name="Grigoriev I.V."/>
            <person name="Rokhsar D.S."/>
        </authorList>
    </citation>
    <scope>NUCLEOTIDE SEQUENCE</scope>
</reference>
<dbReference type="STRING" id="6412.T1EEN3"/>
<dbReference type="OMA" id="GTTVQTC"/>
<dbReference type="EMBL" id="AMQM01002481">
    <property type="status" value="NOT_ANNOTATED_CDS"/>
    <property type="molecule type" value="Genomic_DNA"/>
</dbReference>
<evidence type="ECO:0000256" key="7">
    <source>
        <dbReference type="RuleBase" id="RU366019"/>
    </source>
</evidence>
<comment type="catalytic activity">
    <reaction evidence="7">
        <text>an N-acylsphing-4-enine + H2O = sphing-4-enine + a fatty acid</text>
        <dbReference type="Rhea" id="RHEA:20856"/>
        <dbReference type="ChEBI" id="CHEBI:15377"/>
        <dbReference type="ChEBI" id="CHEBI:28868"/>
        <dbReference type="ChEBI" id="CHEBI:52639"/>
        <dbReference type="ChEBI" id="CHEBI:57756"/>
        <dbReference type="EC" id="3.5.1.23"/>
    </reaction>
</comment>
<dbReference type="PANTHER" id="PTHR12670:SF1">
    <property type="entry name" value="NEUTRAL CERAMIDASE"/>
    <property type="match status" value="1"/>
</dbReference>
<dbReference type="GO" id="GO:0046512">
    <property type="term" value="P:sphingosine biosynthetic process"/>
    <property type="evidence" value="ECO:0000318"/>
    <property type="project" value="GO_Central"/>
</dbReference>
<evidence type="ECO:0000256" key="3">
    <source>
        <dbReference type="ARBA" id="ARBA00019235"/>
    </source>
</evidence>
<evidence type="ECO:0000256" key="6">
    <source>
        <dbReference type="PIRSR" id="PIRSR606823-2"/>
    </source>
</evidence>
<dbReference type="EnsemblMetazoa" id="HelroT108880">
    <property type="protein sequence ID" value="HelroP108880"/>
    <property type="gene ID" value="HelroG108880"/>
</dbReference>
<evidence type="ECO:0000313" key="11">
    <source>
        <dbReference type="EMBL" id="ESO11607.1"/>
    </source>
</evidence>
<feature type="binding site" evidence="6">
    <location>
        <position position="477"/>
    </location>
    <ligand>
        <name>Zn(2+)</name>
        <dbReference type="ChEBI" id="CHEBI:29105"/>
    </ligand>
</feature>
<dbReference type="GO" id="GO:0005576">
    <property type="term" value="C:extracellular region"/>
    <property type="evidence" value="ECO:0000318"/>
    <property type="project" value="GO_Central"/>
</dbReference>
<dbReference type="Gene3D" id="2.60.40.2300">
    <property type="entry name" value="Neutral/alkaline non-lysosomal ceramidase, C-terminal domain"/>
    <property type="match status" value="1"/>
</dbReference>
<dbReference type="GO" id="GO:0017040">
    <property type="term" value="F:N-acylsphingosine amidohydrolase activity"/>
    <property type="evidence" value="ECO:0000318"/>
    <property type="project" value="GO_Central"/>
</dbReference>
<dbReference type="GO" id="GO:0046872">
    <property type="term" value="F:metal ion binding"/>
    <property type="evidence" value="ECO:0007669"/>
    <property type="project" value="UniProtKB-KW"/>
</dbReference>
<gene>
    <name evidence="12" type="primary">20195035</name>
    <name evidence="11" type="ORF">HELRODRAFT_108880</name>
</gene>
<keyword evidence="6" id="KW-0479">Metal-binding</keyword>
<evidence type="ECO:0000259" key="10">
    <source>
        <dbReference type="Pfam" id="PF17048"/>
    </source>
</evidence>
<accession>T1EEN3</accession>
<feature type="domain" description="Neutral/alkaline non-lysosomal ceramidase C-terminal" evidence="10">
    <location>
        <begin position="548"/>
        <end position="719"/>
    </location>
</feature>
<dbReference type="RefSeq" id="XP_009010095.1">
    <property type="nucleotide sequence ID" value="XM_009011847.1"/>
</dbReference>
<reference evidence="12" key="3">
    <citation type="submission" date="2015-06" db="UniProtKB">
        <authorList>
            <consortium name="EnsemblMetazoa"/>
        </authorList>
    </citation>
    <scope>IDENTIFICATION</scope>
</reference>
<dbReference type="CTD" id="20195035"/>
<reference evidence="11 13" key="2">
    <citation type="journal article" date="2013" name="Nature">
        <title>Insights into bilaterian evolution from three spiralian genomes.</title>
        <authorList>
            <person name="Simakov O."/>
            <person name="Marletaz F."/>
            <person name="Cho S.J."/>
            <person name="Edsinger-Gonzales E."/>
            <person name="Havlak P."/>
            <person name="Hellsten U."/>
            <person name="Kuo D.H."/>
            <person name="Larsson T."/>
            <person name="Lv J."/>
            <person name="Arendt D."/>
            <person name="Savage R."/>
            <person name="Osoegawa K."/>
            <person name="de Jong P."/>
            <person name="Grimwood J."/>
            <person name="Chapman J.A."/>
            <person name="Shapiro H."/>
            <person name="Aerts A."/>
            <person name="Otillar R.P."/>
            <person name="Terry A.Y."/>
            <person name="Boore J.L."/>
            <person name="Grigoriev I.V."/>
            <person name="Lindberg D.R."/>
            <person name="Seaver E.C."/>
            <person name="Weisblat D.A."/>
            <person name="Putnam N.H."/>
            <person name="Rokhsar D.S."/>
        </authorList>
    </citation>
    <scope>NUCLEOTIDE SEQUENCE</scope>
</reference>
<evidence type="ECO:0000256" key="5">
    <source>
        <dbReference type="PIRSR" id="PIRSR606823-1"/>
    </source>
</evidence>
<dbReference type="Pfam" id="PF04734">
    <property type="entry name" value="Ceramidase_alk"/>
    <property type="match status" value="1"/>
</dbReference>
<dbReference type="GeneID" id="20195035"/>
<feature type="signal peptide" evidence="8">
    <location>
        <begin position="1"/>
        <end position="20"/>
    </location>
</feature>
<dbReference type="GO" id="GO:0016020">
    <property type="term" value="C:membrane"/>
    <property type="evidence" value="ECO:0007669"/>
    <property type="project" value="GOC"/>
</dbReference>
<feature type="binding site" evidence="6">
    <location>
        <position position="517"/>
    </location>
    <ligand>
        <name>Zn(2+)</name>
        <dbReference type="ChEBI" id="CHEBI:29105"/>
    </ligand>
</feature>
<keyword evidence="7" id="KW-0746">Sphingolipid metabolism</keyword>
<dbReference type="InterPro" id="IPR031329">
    <property type="entry name" value="NEUT/ALK_ceramidase_N"/>
</dbReference>
<dbReference type="Pfam" id="PF17048">
    <property type="entry name" value="Ceramidse_alk_C"/>
    <property type="match status" value="1"/>
</dbReference>
<evidence type="ECO:0000256" key="8">
    <source>
        <dbReference type="SAM" id="SignalP"/>
    </source>
</evidence>
<name>T1EEN3_HELRO</name>
<dbReference type="AlphaFoldDB" id="T1EEN3"/>
<evidence type="ECO:0000256" key="4">
    <source>
        <dbReference type="ARBA" id="ARBA00022801"/>
    </source>
</evidence>
<dbReference type="EMBL" id="KB095812">
    <property type="protein sequence ID" value="ESO11607.1"/>
    <property type="molecule type" value="Genomic_DNA"/>
</dbReference>
<dbReference type="GO" id="GO:0042759">
    <property type="term" value="P:long-chain fatty acid biosynthetic process"/>
    <property type="evidence" value="ECO:0000318"/>
    <property type="project" value="GO_Central"/>
</dbReference>
<dbReference type="eggNOG" id="KOG2232">
    <property type="taxonomic scope" value="Eukaryota"/>
</dbReference>
<feature type="binding site" evidence="6">
    <location>
        <position position="223"/>
    </location>
    <ligand>
        <name>Zn(2+)</name>
        <dbReference type="ChEBI" id="CHEBI:29105"/>
    </ligand>
</feature>
<evidence type="ECO:0000313" key="13">
    <source>
        <dbReference type="Proteomes" id="UP000015101"/>
    </source>
</evidence>
<proteinExistence type="inferred from homology"/>
<evidence type="ECO:0000259" key="9">
    <source>
        <dbReference type="Pfam" id="PF04734"/>
    </source>
</evidence>
<keyword evidence="13" id="KW-1185">Reference proteome</keyword>
<feature type="binding site" evidence="6">
    <location>
        <position position="113"/>
    </location>
    <ligand>
        <name>Zn(2+)</name>
        <dbReference type="ChEBI" id="CHEBI:29105"/>
    </ligand>
</feature>
<dbReference type="InParanoid" id="T1EEN3"/>
<feature type="active site" description="Nucleophile" evidence="5">
    <location>
        <position position="274"/>
    </location>
</feature>
<comment type="cofactor">
    <cofactor evidence="6">
        <name>Zn(2+)</name>
        <dbReference type="ChEBI" id="CHEBI:29105"/>
    </cofactor>
    <text evidence="6">Binds 1 zinc ion per subunit.</text>
</comment>
<dbReference type="FunCoup" id="T1EEN3">
    <property type="interactions" value="152"/>
</dbReference>
<dbReference type="Proteomes" id="UP000015101">
    <property type="component" value="Unassembled WGS sequence"/>
</dbReference>
<evidence type="ECO:0000313" key="12">
    <source>
        <dbReference type="EnsemblMetazoa" id="HelroP108880"/>
    </source>
</evidence>
<evidence type="ECO:0000256" key="1">
    <source>
        <dbReference type="ARBA" id="ARBA00009835"/>
    </source>
</evidence>
<evidence type="ECO:0000256" key="2">
    <source>
        <dbReference type="ARBA" id="ARBA00011891"/>
    </source>
</evidence>
<dbReference type="HOGENOM" id="CLU_011300_2_0_1"/>
<dbReference type="InterPro" id="IPR006823">
    <property type="entry name" value="Ceramidase_alk"/>
</dbReference>
<dbReference type="PANTHER" id="PTHR12670">
    <property type="entry name" value="CERAMIDASE"/>
    <property type="match status" value="1"/>
</dbReference>